<evidence type="ECO:0000313" key="5">
    <source>
        <dbReference type="Proteomes" id="UP001210925"/>
    </source>
</evidence>
<feature type="non-terminal residue" evidence="4">
    <location>
        <position position="1"/>
    </location>
</feature>
<keyword evidence="5" id="KW-1185">Reference proteome</keyword>
<dbReference type="Proteomes" id="UP001210925">
    <property type="component" value="Unassembled WGS sequence"/>
</dbReference>
<dbReference type="InterPro" id="IPR000938">
    <property type="entry name" value="CAP-Gly_domain"/>
</dbReference>
<dbReference type="PROSITE" id="PS50245">
    <property type="entry name" value="CAP_GLY_2"/>
    <property type="match status" value="1"/>
</dbReference>
<dbReference type="EMBL" id="JADGKB010000141">
    <property type="protein sequence ID" value="KAJ3252433.1"/>
    <property type="molecule type" value="Genomic_DNA"/>
</dbReference>
<evidence type="ECO:0000313" key="4">
    <source>
        <dbReference type="EMBL" id="KAJ3252433.1"/>
    </source>
</evidence>
<keyword evidence="1" id="KW-0175">Coiled coil</keyword>
<evidence type="ECO:0000259" key="3">
    <source>
        <dbReference type="PROSITE" id="PS50245"/>
    </source>
</evidence>
<organism evidence="4 5">
    <name type="scientific">Boothiomyces macroporosus</name>
    <dbReference type="NCBI Taxonomy" id="261099"/>
    <lineage>
        <taxon>Eukaryota</taxon>
        <taxon>Fungi</taxon>
        <taxon>Fungi incertae sedis</taxon>
        <taxon>Chytridiomycota</taxon>
        <taxon>Chytridiomycota incertae sedis</taxon>
        <taxon>Chytridiomycetes</taxon>
        <taxon>Rhizophydiales</taxon>
        <taxon>Terramycetaceae</taxon>
        <taxon>Boothiomyces</taxon>
    </lineage>
</organism>
<dbReference type="Gene3D" id="2.30.30.190">
    <property type="entry name" value="CAP Gly-rich-like domain"/>
    <property type="match status" value="1"/>
</dbReference>
<proteinExistence type="predicted"/>
<evidence type="ECO:0000256" key="1">
    <source>
        <dbReference type="SAM" id="Coils"/>
    </source>
</evidence>
<feature type="coiled-coil region" evidence="1">
    <location>
        <begin position="416"/>
        <end position="477"/>
    </location>
</feature>
<dbReference type="SUPFAM" id="SSF74924">
    <property type="entry name" value="Cap-Gly domain"/>
    <property type="match status" value="1"/>
</dbReference>
<dbReference type="SMART" id="SM01052">
    <property type="entry name" value="CAP_GLY"/>
    <property type="match status" value="1"/>
</dbReference>
<accession>A0AAD5UAP8</accession>
<feature type="coiled-coil region" evidence="1">
    <location>
        <begin position="575"/>
        <end position="681"/>
    </location>
</feature>
<gene>
    <name evidence="4" type="primary">CLIP4</name>
    <name evidence="4" type="ORF">HK103_001552</name>
</gene>
<dbReference type="Pfam" id="PF01302">
    <property type="entry name" value="CAP_GLY"/>
    <property type="match status" value="1"/>
</dbReference>
<dbReference type="AlphaFoldDB" id="A0AAD5UAP8"/>
<evidence type="ECO:0000256" key="2">
    <source>
        <dbReference type="SAM" id="MobiDB-lite"/>
    </source>
</evidence>
<dbReference type="PANTHER" id="PTHR18916">
    <property type="entry name" value="DYNACTIN 1-RELATED MICROTUBULE-BINDING"/>
    <property type="match status" value="1"/>
</dbReference>
<protein>
    <submittedName>
        <fullName evidence="4">CAP-Gly domain-containing linker protein 4</fullName>
    </submittedName>
</protein>
<feature type="region of interest" description="Disordered" evidence="2">
    <location>
        <begin position="72"/>
        <end position="127"/>
    </location>
</feature>
<reference evidence="4" key="1">
    <citation type="submission" date="2020-05" db="EMBL/GenBank/DDBJ databases">
        <title>Phylogenomic resolution of chytrid fungi.</title>
        <authorList>
            <person name="Stajich J.E."/>
            <person name="Amses K."/>
            <person name="Simmons R."/>
            <person name="Seto K."/>
            <person name="Myers J."/>
            <person name="Bonds A."/>
            <person name="Quandt C.A."/>
            <person name="Barry K."/>
            <person name="Liu P."/>
            <person name="Grigoriev I."/>
            <person name="Longcore J.E."/>
            <person name="James T.Y."/>
        </authorList>
    </citation>
    <scope>NUCLEOTIDE SEQUENCE</scope>
    <source>
        <strain evidence="4">PLAUS21</strain>
    </source>
</reference>
<feature type="compositionally biased region" description="Basic and acidic residues" evidence="2">
    <location>
        <begin position="99"/>
        <end position="127"/>
    </location>
</feature>
<comment type="caution">
    <text evidence="4">The sequence shown here is derived from an EMBL/GenBank/DDBJ whole genome shotgun (WGS) entry which is preliminary data.</text>
</comment>
<feature type="domain" description="CAP-Gly" evidence="3">
    <location>
        <begin position="27"/>
        <end position="64"/>
    </location>
</feature>
<name>A0AAD5UAP8_9FUNG</name>
<sequence>MNNLKLGTQVQAQGADRTYYGTLEYLGAVEFAKGEWAEGTGKNDGSVQDVSYFKCAPNTGVFVLASKVQPLDDAKKPGRSPTPTKKAPLSKKIVLAKPKAVDGEKKTSKATETTKSEKAKSLDKEAQEKIKELESQLTETKNQSVSQFEASESLIKKLQQDLAESQKTSKETDEKLKMSIEKIENLIEATAGQERLGEQLAAAEAKLEQANKDLFTANLRYQDALANIERYQSKDLQQSQTLVDLVAELQQAKNEIDALNIQIAELQNIIKEKDYEIEQAKTENEKLSSDLDLVKSELSSVNNKVVDGNNENKLLENKITELENENQKLSENASALIIKLSKYEEESHTLKERLDEPSQVQILMEKNLAVVNELAEFKTLVHDKEEEILALSKRLAAGLEAHDQIYNEHQGCSIQIETLHQQVNDLKEAVETVTAKLAVSNELLQTEMTKKVEGTEVETLKEQLQVLSHELEENRDVISSLKESLADTLAKSDQQADLIFSLQSSTEVADLKELVESLKSDLDQAQITILEKDELIQTIEFQKNEEIKAILESQKELNNDLDDTLKGFNSQEEQINSLKSIMEEQRVTVELLQKELERNNAKEVLEKAPPAEVAELQEKLLQVLSKLNDTKNQLDDARAEIVNLQTANESVIIDEAFLEAVNELEQDFNQKQDELVALKTKILSTIELLKSLVDENGGQACDELTKLVHTQGDVINSVFEKVEHMSVLMTEKFNDLESYYKNSTTVDQSNNISTDEFVSAAELDESSDILQESRSRINIAKEIAREAPTPVLAESSIESRQRLTLVASENKIVDDTLVNTDVAADTLAESLTTQALEVAVADLETLKSDSVEKTKVEITAVTEEINQADIVNEKSNDEVESVITRDIVVEETVTVEENKEVSGKADEIEEASPVSQAVEESVSEAVEESQSVQVEAIATEVENQVKETTEVVAITNTIEDSISADAAKENTTIEVEKTNEKVELQTTETFEVQLAGDIEAVIVEEAQTTEVVEETQATEVVEEAQVVTEVVEVQATEVVEVQATEVVEETQVTEVMEEVQATEVVEETQVVTEVVEETQATEVVEETQVAEVVEETQVVTEVVEETQVVTEVVEDAQVTEVVEEAQVTEVVEETQATEVVEVQATEVVEETQATEV</sequence>
<dbReference type="InterPro" id="IPR036859">
    <property type="entry name" value="CAP-Gly_dom_sf"/>
</dbReference>